<protein>
    <submittedName>
        <fullName evidence="1">Uncharacterized protein</fullName>
    </submittedName>
</protein>
<dbReference type="AlphaFoldDB" id="A0A7H0H444"/>
<evidence type="ECO:0000313" key="1">
    <source>
        <dbReference type="EMBL" id="QNP55310.1"/>
    </source>
</evidence>
<dbReference type="Proteomes" id="UP000516117">
    <property type="component" value="Chromosome"/>
</dbReference>
<reference evidence="1 2" key="1">
    <citation type="submission" date="2020-08" db="EMBL/GenBank/DDBJ databases">
        <title>Genome sequence of Tessaracoccus defluvii JCM 17540T.</title>
        <authorList>
            <person name="Hyun D.-W."/>
            <person name="Bae J.-W."/>
        </authorList>
    </citation>
    <scope>NUCLEOTIDE SEQUENCE [LARGE SCALE GENOMIC DNA]</scope>
    <source>
        <strain evidence="1 2">JCM 17540</strain>
    </source>
</reference>
<dbReference type="RefSeq" id="WP_187720445.1">
    <property type="nucleotide sequence ID" value="NZ_BAABBL010000011.1"/>
</dbReference>
<name>A0A7H0H444_9ACTN</name>
<sequence length="198" mass="21017">MVLSDDGQLLLVDVEGRAKWIKARDARVASGPRNVTFLTDTLRAEHGQQTIGDFKRLPGRDGAMIRVGDWVTGDVMLPQLRPTGVGAVAGFTSVDGSIRVEVGGPGMPVDTVALVDLTRVLRGDVLAGGPSALESLEPRDFLPYRCHVCGCLSAKVNPRTGVAARHVGSTGAPCRMEGRRLIDEAEVAVQSAVNPPQR</sequence>
<organism evidence="1 2">
    <name type="scientific">Tessaracoccus defluvii</name>
    <dbReference type="NCBI Taxonomy" id="1285901"/>
    <lineage>
        <taxon>Bacteria</taxon>
        <taxon>Bacillati</taxon>
        <taxon>Actinomycetota</taxon>
        <taxon>Actinomycetes</taxon>
        <taxon>Propionibacteriales</taxon>
        <taxon>Propionibacteriaceae</taxon>
        <taxon>Tessaracoccus</taxon>
    </lineage>
</organism>
<proteinExistence type="predicted"/>
<gene>
    <name evidence="1" type="ORF">H9L22_13910</name>
</gene>
<accession>A0A7H0H444</accession>
<dbReference type="KEGG" id="tdf:H9L22_13910"/>
<keyword evidence="2" id="KW-1185">Reference proteome</keyword>
<dbReference type="EMBL" id="CP060789">
    <property type="protein sequence ID" value="QNP55310.1"/>
    <property type="molecule type" value="Genomic_DNA"/>
</dbReference>
<evidence type="ECO:0000313" key="2">
    <source>
        <dbReference type="Proteomes" id="UP000516117"/>
    </source>
</evidence>